<dbReference type="Proteomes" id="UP001301350">
    <property type="component" value="Unassembled WGS sequence"/>
</dbReference>
<protein>
    <recommendedName>
        <fullName evidence="5">AAA+ ATPase domain-containing protein</fullName>
    </recommendedName>
</protein>
<name>A0AAV9IRZ6_CYACA</name>
<dbReference type="EMBL" id="JANCYW010000003">
    <property type="protein sequence ID" value="KAK4534919.1"/>
    <property type="molecule type" value="Genomic_DNA"/>
</dbReference>
<dbReference type="SUPFAM" id="SSF52540">
    <property type="entry name" value="P-loop containing nucleoside triphosphate hydrolases"/>
    <property type="match status" value="1"/>
</dbReference>
<feature type="domain" description="AAA+ ATPase" evidence="5">
    <location>
        <begin position="396"/>
        <end position="557"/>
    </location>
</feature>
<accession>A0AAV9IRZ6</accession>
<sequence length="672" mass="73211">MNVALRARLKNLWRRALPVLQPRRAPAPAANAVPTGARRLRSATWPCWATPAVRALAGCTGALLLHVCWAQRAPAVAATPLWDTGAFSAHWAEAPPPSGAEGSLALVRCKARWKALEERLRCVQEEAPAANSGVQFSIMADEGGNVKSVKITVPLATGAVPGDRGDGVRRRLTTSGHDILAAFSMLLEAVQDVEAATATAATEESTSPPSPDAAMRLKVTAHNSATSTTITAESPQQRIIHLFLPRVGSFPAELCYTRLGEKDELNEREIGALVHAFRTVSRVDTEAHSGTDMRFHGNDASSRLHEKLQVPVWSAERSAQRRAQERLEALGVRVYLPEPRLEEPRSGKSSQMNWQALAGYEEVKRAVEAALVLPLRRADVYDDVARGTREQFKSNRPRALLFSGPPGCGKTSMARVLAEQAGVPFVHVTLEAIVSRYYGASEKQLSNIFDLVLELGSAIMFIDEVDALGTSRDRGEMHEATRRTLSVLLRRLDGLSGAGAPSVSRRSSAELDDGANAPRSDGQQPWFVVVAATNRPEDLDNALLSRFDVTLHFPLPDGETRRRIFAMYAKQLPPEDIAHLAAVAEGLSPRAIHDACLAAERHWAAAIVRGEQPRHSLPSRDAYLAALNWRAERLVGNRPPLPAWPHPRTLLAPHEAAPEAPGVVHVRYEETE</sequence>
<comment type="similarity">
    <text evidence="1">Belongs to the AAA ATPase family.</text>
</comment>
<dbReference type="InterPro" id="IPR003593">
    <property type="entry name" value="AAA+_ATPase"/>
</dbReference>
<dbReference type="CDD" id="cd19481">
    <property type="entry name" value="RecA-like_protease"/>
    <property type="match status" value="1"/>
</dbReference>
<organism evidence="6 7">
    <name type="scientific">Cyanidium caldarium</name>
    <name type="common">Red alga</name>
    <dbReference type="NCBI Taxonomy" id="2771"/>
    <lineage>
        <taxon>Eukaryota</taxon>
        <taxon>Rhodophyta</taxon>
        <taxon>Bangiophyceae</taxon>
        <taxon>Cyanidiales</taxon>
        <taxon>Cyanidiaceae</taxon>
        <taxon>Cyanidium</taxon>
    </lineage>
</organism>
<dbReference type="InterPro" id="IPR050221">
    <property type="entry name" value="26S_Proteasome_ATPase"/>
</dbReference>
<proteinExistence type="inferred from homology"/>
<evidence type="ECO:0000256" key="3">
    <source>
        <dbReference type="ARBA" id="ARBA00022840"/>
    </source>
</evidence>
<dbReference type="SMART" id="SM00382">
    <property type="entry name" value="AAA"/>
    <property type="match status" value="1"/>
</dbReference>
<reference evidence="6 7" key="1">
    <citation type="submission" date="2022-07" db="EMBL/GenBank/DDBJ databases">
        <title>Genome-wide signatures of adaptation to extreme environments.</title>
        <authorList>
            <person name="Cho C.H."/>
            <person name="Yoon H.S."/>
        </authorList>
    </citation>
    <scope>NUCLEOTIDE SEQUENCE [LARGE SCALE GENOMIC DNA]</scope>
    <source>
        <strain evidence="6 7">DBV 063 E5</strain>
    </source>
</reference>
<dbReference type="InterPro" id="IPR027417">
    <property type="entry name" value="P-loop_NTPase"/>
</dbReference>
<evidence type="ECO:0000313" key="6">
    <source>
        <dbReference type="EMBL" id="KAK4534919.1"/>
    </source>
</evidence>
<dbReference type="GO" id="GO:0005524">
    <property type="term" value="F:ATP binding"/>
    <property type="evidence" value="ECO:0007669"/>
    <property type="project" value="UniProtKB-KW"/>
</dbReference>
<keyword evidence="2" id="KW-0547">Nucleotide-binding</keyword>
<dbReference type="Pfam" id="PF00004">
    <property type="entry name" value="AAA"/>
    <property type="match status" value="1"/>
</dbReference>
<dbReference type="PANTHER" id="PTHR23073">
    <property type="entry name" value="26S PROTEASOME REGULATORY SUBUNIT"/>
    <property type="match status" value="1"/>
</dbReference>
<evidence type="ECO:0000256" key="2">
    <source>
        <dbReference type="ARBA" id="ARBA00022741"/>
    </source>
</evidence>
<dbReference type="GO" id="GO:0016887">
    <property type="term" value="F:ATP hydrolysis activity"/>
    <property type="evidence" value="ECO:0007669"/>
    <property type="project" value="InterPro"/>
</dbReference>
<dbReference type="Gene3D" id="3.40.50.300">
    <property type="entry name" value="P-loop containing nucleotide triphosphate hydrolases"/>
    <property type="match status" value="1"/>
</dbReference>
<evidence type="ECO:0000313" key="7">
    <source>
        <dbReference type="Proteomes" id="UP001301350"/>
    </source>
</evidence>
<dbReference type="InterPro" id="IPR003959">
    <property type="entry name" value="ATPase_AAA_core"/>
</dbReference>
<dbReference type="AlphaFoldDB" id="A0AAV9IRZ6"/>
<feature type="region of interest" description="Disordered" evidence="4">
    <location>
        <begin position="497"/>
        <end position="520"/>
    </location>
</feature>
<keyword evidence="3" id="KW-0067">ATP-binding</keyword>
<gene>
    <name evidence="6" type="ORF">CDCA_CDCA03G0944</name>
</gene>
<comment type="caution">
    <text evidence="6">The sequence shown here is derived from an EMBL/GenBank/DDBJ whole genome shotgun (WGS) entry which is preliminary data.</text>
</comment>
<evidence type="ECO:0000256" key="4">
    <source>
        <dbReference type="SAM" id="MobiDB-lite"/>
    </source>
</evidence>
<keyword evidence="7" id="KW-1185">Reference proteome</keyword>
<evidence type="ECO:0000259" key="5">
    <source>
        <dbReference type="SMART" id="SM00382"/>
    </source>
</evidence>
<evidence type="ECO:0000256" key="1">
    <source>
        <dbReference type="ARBA" id="ARBA00006914"/>
    </source>
</evidence>